<evidence type="ECO:0000256" key="1">
    <source>
        <dbReference type="ARBA" id="ARBA00001946"/>
    </source>
</evidence>
<dbReference type="PROSITE" id="PS50885">
    <property type="entry name" value="HAMP"/>
    <property type="match status" value="1"/>
</dbReference>
<dbReference type="PROSITE" id="PS50887">
    <property type="entry name" value="GGDEF"/>
    <property type="match status" value="1"/>
</dbReference>
<dbReference type="GO" id="GO:0007165">
    <property type="term" value="P:signal transduction"/>
    <property type="evidence" value="ECO:0007669"/>
    <property type="project" value="InterPro"/>
</dbReference>
<dbReference type="FunFam" id="3.30.70.270:FF:000001">
    <property type="entry name" value="Diguanylate cyclase domain protein"/>
    <property type="match status" value="1"/>
</dbReference>
<dbReference type="InterPro" id="IPR000014">
    <property type="entry name" value="PAS"/>
</dbReference>
<evidence type="ECO:0000313" key="8">
    <source>
        <dbReference type="EMBL" id="MBK1619409.1"/>
    </source>
</evidence>
<dbReference type="InterPro" id="IPR000160">
    <property type="entry name" value="GGDEF_dom"/>
</dbReference>
<keyword evidence="9" id="KW-1185">Reference proteome</keyword>
<dbReference type="SUPFAM" id="SSF55785">
    <property type="entry name" value="PYP-like sensor domain (PAS domain)"/>
    <property type="match status" value="1"/>
</dbReference>
<dbReference type="GO" id="GO:0016020">
    <property type="term" value="C:membrane"/>
    <property type="evidence" value="ECO:0007669"/>
    <property type="project" value="InterPro"/>
</dbReference>
<dbReference type="NCBIfam" id="TIGR00229">
    <property type="entry name" value="sensory_box"/>
    <property type="match status" value="1"/>
</dbReference>
<reference evidence="8 9" key="1">
    <citation type="journal article" date="2020" name="Microorganisms">
        <title>Osmotic Adaptation and Compatible Solute Biosynthesis of Phototrophic Bacteria as Revealed from Genome Analyses.</title>
        <authorList>
            <person name="Imhoff J.F."/>
            <person name="Rahn T."/>
            <person name="Kunzel S."/>
            <person name="Keller A."/>
            <person name="Neulinger S.C."/>
        </authorList>
    </citation>
    <scope>NUCLEOTIDE SEQUENCE [LARGE SCALE GENOMIC DNA]</scope>
    <source>
        <strain evidence="8 9">DSM 25653</strain>
    </source>
</reference>
<feature type="domain" description="GGDEF" evidence="7">
    <location>
        <begin position="410"/>
        <end position="540"/>
    </location>
</feature>
<dbReference type="RefSeq" id="WP_200244784.1">
    <property type="nucleotide sequence ID" value="NZ_NRRY01000021.1"/>
</dbReference>
<dbReference type="Proteomes" id="UP001138768">
    <property type="component" value="Unassembled WGS sequence"/>
</dbReference>
<dbReference type="CDD" id="cd01949">
    <property type="entry name" value="GGDEF"/>
    <property type="match status" value="1"/>
</dbReference>
<comment type="cofactor">
    <cofactor evidence="1">
        <name>Mg(2+)</name>
        <dbReference type="ChEBI" id="CHEBI:18420"/>
    </cofactor>
</comment>
<comment type="catalytic activity">
    <reaction evidence="3">
        <text>2 GTP = 3',3'-c-di-GMP + 2 diphosphate</text>
        <dbReference type="Rhea" id="RHEA:24898"/>
        <dbReference type="ChEBI" id="CHEBI:33019"/>
        <dbReference type="ChEBI" id="CHEBI:37565"/>
        <dbReference type="ChEBI" id="CHEBI:58805"/>
        <dbReference type="EC" id="2.7.7.65"/>
    </reaction>
</comment>
<evidence type="ECO:0000259" key="7">
    <source>
        <dbReference type="PROSITE" id="PS50887"/>
    </source>
</evidence>
<dbReference type="InterPro" id="IPR035965">
    <property type="entry name" value="PAS-like_dom_sf"/>
</dbReference>
<feature type="domain" description="HAMP" evidence="6">
    <location>
        <begin position="174"/>
        <end position="229"/>
    </location>
</feature>
<evidence type="ECO:0000256" key="4">
    <source>
        <dbReference type="SAM" id="MobiDB-lite"/>
    </source>
</evidence>
<proteinExistence type="predicted"/>
<evidence type="ECO:0000256" key="3">
    <source>
        <dbReference type="ARBA" id="ARBA00034247"/>
    </source>
</evidence>
<dbReference type="Pfam" id="PF17149">
    <property type="entry name" value="CHASE5"/>
    <property type="match status" value="1"/>
</dbReference>
<evidence type="ECO:0000259" key="6">
    <source>
        <dbReference type="PROSITE" id="PS50885"/>
    </source>
</evidence>
<dbReference type="Gene3D" id="3.30.70.270">
    <property type="match status" value="1"/>
</dbReference>
<sequence>MLSFFLSRRRSPLALRLLITILVTSSLITLLAVALQLYVEYRSDVELIEQRLNQIQGSYSDSVALCVWNFDRKQFNSQLEGILHFPDIVYAEIRGEDGELIAARGTPQDKGFIRKEIALSTTDFGRSVQPGRLVIVASLERVYNNLFQRGLIILVTQGIKTLIVSIVILLAFHWMVTRHLYRIGTYARQIDLGSEQRLQMQRAPGTHDELDFIARAINDMQDNLQHSYRTIAELNQSLEHKVEQRTRALQASTEKFRYLFQNALESIGIFDQEHCVDLNKAGLELFGFSSLAQAQGLHALDFVAPESMAIVREKIARQDAEPYEAIGRKRDGSQFPMLVKGQNALIDGKPTRITSAIDLTEIKRSEAALRQANQELARIAHTDPLTGAFNRRYLDEAATSLVALAKREGRDIAIAMMDIDDFKPINDRFGHDMGDRVIAVLVDLIRQQIRQSDLIVRFGGEEFVLMLPNTGLEDAEQVAEKIRQQVANSQAVSPVQFTLSIGLTVVSSLDQNISDSIARADKALYQAKREGKNRVCRTPTPEPLSRAAPSRCEHHE</sequence>
<dbReference type="Pfam" id="PF00990">
    <property type="entry name" value="GGDEF"/>
    <property type="match status" value="1"/>
</dbReference>
<evidence type="ECO:0000256" key="2">
    <source>
        <dbReference type="ARBA" id="ARBA00012528"/>
    </source>
</evidence>
<keyword evidence="5" id="KW-1133">Transmembrane helix</keyword>
<protein>
    <recommendedName>
        <fullName evidence="2">diguanylate cyclase</fullName>
        <ecNumber evidence="2">2.7.7.65</ecNumber>
    </recommendedName>
</protein>
<dbReference type="InterPro" id="IPR029787">
    <property type="entry name" value="Nucleotide_cyclase"/>
</dbReference>
<dbReference type="EC" id="2.7.7.65" evidence="2"/>
<evidence type="ECO:0000256" key="5">
    <source>
        <dbReference type="SAM" id="Phobius"/>
    </source>
</evidence>
<dbReference type="InterPro" id="IPR050469">
    <property type="entry name" value="Diguanylate_Cyclase"/>
</dbReference>
<dbReference type="SUPFAM" id="SSF55073">
    <property type="entry name" value="Nucleotide cyclase"/>
    <property type="match status" value="1"/>
</dbReference>
<dbReference type="InterPro" id="IPR043128">
    <property type="entry name" value="Rev_trsase/Diguanyl_cyclase"/>
</dbReference>
<dbReference type="EMBL" id="NRRY01000021">
    <property type="protein sequence ID" value="MBK1619409.1"/>
    <property type="molecule type" value="Genomic_DNA"/>
</dbReference>
<name>A0A9X1B4U4_9GAMM</name>
<dbReference type="InterPro" id="IPR033414">
    <property type="entry name" value="Sensor_dom"/>
</dbReference>
<dbReference type="GO" id="GO:0052621">
    <property type="term" value="F:diguanylate cyclase activity"/>
    <property type="evidence" value="ECO:0007669"/>
    <property type="project" value="UniProtKB-EC"/>
</dbReference>
<dbReference type="PANTHER" id="PTHR45138">
    <property type="entry name" value="REGULATORY COMPONENTS OF SENSORY TRANSDUCTION SYSTEM"/>
    <property type="match status" value="1"/>
</dbReference>
<dbReference type="NCBIfam" id="TIGR00254">
    <property type="entry name" value="GGDEF"/>
    <property type="match status" value="1"/>
</dbReference>
<keyword evidence="5" id="KW-0812">Transmembrane</keyword>
<feature type="transmembrane region" description="Helical" evidence="5">
    <location>
        <begin position="12"/>
        <end position="39"/>
    </location>
</feature>
<dbReference type="AlphaFoldDB" id="A0A9X1B4U4"/>
<feature type="region of interest" description="Disordered" evidence="4">
    <location>
        <begin position="529"/>
        <end position="556"/>
    </location>
</feature>
<organism evidence="8 9">
    <name type="scientific">Lamprobacter modestohalophilus</name>
    <dbReference type="NCBI Taxonomy" id="1064514"/>
    <lineage>
        <taxon>Bacteria</taxon>
        <taxon>Pseudomonadati</taxon>
        <taxon>Pseudomonadota</taxon>
        <taxon>Gammaproteobacteria</taxon>
        <taxon>Chromatiales</taxon>
        <taxon>Chromatiaceae</taxon>
        <taxon>Lamprobacter</taxon>
    </lineage>
</organism>
<gene>
    <name evidence="8" type="ORF">CKO42_13355</name>
</gene>
<feature type="transmembrane region" description="Helical" evidence="5">
    <location>
        <begin position="151"/>
        <end position="172"/>
    </location>
</feature>
<dbReference type="Gene3D" id="6.10.340.10">
    <property type="match status" value="1"/>
</dbReference>
<dbReference type="SMART" id="SM00267">
    <property type="entry name" value="GGDEF"/>
    <property type="match status" value="1"/>
</dbReference>
<dbReference type="InterPro" id="IPR003660">
    <property type="entry name" value="HAMP_dom"/>
</dbReference>
<dbReference type="Gene3D" id="3.30.450.20">
    <property type="entry name" value="PAS domain"/>
    <property type="match status" value="1"/>
</dbReference>
<accession>A0A9X1B4U4</accession>
<dbReference type="PANTHER" id="PTHR45138:SF9">
    <property type="entry name" value="DIGUANYLATE CYCLASE DGCM-RELATED"/>
    <property type="match status" value="1"/>
</dbReference>
<comment type="caution">
    <text evidence="8">The sequence shown here is derived from an EMBL/GenBank/DDBJ whole genome shotgun (WGS) entry which is preliminary data.</text>
</comment>
<evidence type="ECO:0000313" key="9">
    <source>
        <dbReference type="Proteomes" id="UP001138768"/>
    </source>
</evidence>
<keyword evidence="5" id="KW-0472">Membrane</keyword>